<accession>A0ABR0NND1</accession>
<gene>
    <name evidence="1" type="ORF">PVK06_030460</name>
</gene>
<name>A0ABR0NND1_GOSAR</name>
<evidence type="ECO:0000313" key="2">
    <source>
        <dbReference type="Proteomes" id="UP001358586"/>
    </source>
</evidence>
<evidence type="ECO:0000313" key="1">
    <source>
        <dbReference type="EMBL" id="KAK5802835.1"/>
    </source>
</evidence>
<keyword evidence="2" id="KW-1185">Reference proteome</keyword>
<protein>
    <submittedName>
        <fullName evidence="1">Uncharacterized protein</fullName>
    </submittedName>
</protein>
<proteinExistence type="predicted"/>
<dbReference type="Proteomes" id="UP001358586">
    <property type="component" value="Chromosome 9"/>
</dbReference>
<reference evidence="1 2" key="1">
    <citation type="submission" date="2023-03" db="EMBL/GenBank/DDBJ databases">
        <title>WGS of Gossypium arboreum.</title>
        <authorList>
            <person name="Yu D."/>
        </authorList>
    </citation>
    <scope>NUCLEOTIDE SEQUENCE [LARGE SCALE GENOMIC DNA]</scope>
    <source>
        <tissue evidence="1">Leaf</tissue>
    </source>
</reference>
<sequence length="137" mass="14906">MARHNIRSRLDLEEILAIRNGFQYCLLNLSRNGWRQVDANNEANIIGFFLHSSRGLTGRDHPKIFVNVGDHRETFVNVVPVSIAHSINSSLVISPINSPPPPTLVNSDAFEITVAHGPLGGSVKFHASGGVTGTLFP</sequence>
<dbReference type="EMBL" id="JARKNE010000009">
    <property type="protein sequence ID" value="KAK5802835.1"/>
    <property type="molecule type" value="Genomic_DNA"/>
</dbReference>
<comment type="caution">
    <text evidence="1">The sequence shown here is derived from an EMBL/GenBank/DDBJ whole genome shotgun (WGS) entry which is preliminary data.</text>
</comment>
<organism evidence="1 2">
    <name type="scientific">Gossypium arboreum</name>
    <name type="common">Tree cotton</name>
    <name type="synonym">Gossypium nanking</name>
    <dbReference type="NCBI Taxonomy" id="29729"/>
    <lineage>
        <taxon>Eukaryota</taxon>
        <taxon>Viridiplantae</taxon>
        <taxon>Streptophyta</taxon>
        <taxon>Embryophyta</taxon>
        <taxon>Tracheophyta</taxon>
        <taxon>Spermatophyta</taxon>
        <taxon>Magnoliopsida</taxon>
        <taxon>eudicotyledons</taxon>
        <taxon>Gunneridae</taxon>
        <taxon>Pentapetalae</taxon>
        <taxon>rosids</taxon>
        <taxon>malvids</taxon>
        <taxon>Malvales</taxon>
        <taxon>Malvaceae</taxon>
        <taxon>Malvoideae</taxon>
        <taxon>Gossypium</taxon>
    </lineage>
</organism>